<evidence type="ECO:0000256" key="3">
    <source>
        <dbReference type="ARBA" id="ARBA00023125"/>
    </source>
</evidence>
<proteinExistence type="inferred from homology"/>
<dbReference type="SUPFAM" id="SSF53850">
    <property type="entry name" value="Periplasmic binding protein-like II"/>
    <property type="match status" value="1"/>
</dbReference>
<dbReference type="GO" id="GO:0003700">
    <property type="term" value="F:DNA-binding transcription factor activity"/>
    <property type="evidence" value="ECO:0007669"/>
    <property type="project" value="InterPro"/>
</dbReference>
<feature type="domain" description="HTH lysR-type" evidence="5">
    <location>
        <begin position="1"/>
        <end position="64"/>
    </location>
</feature>
<dbReference type="InterPro" id="IPR005119">
    <property type="entry name" value="LysR_subst-bd"/>
</dbReference>
<keyword evidence="3 7" id="KW-0238">DNA-binding</keyword>
<gene>
    <name evidence="6" type="ORF">BCL93_10960</name>
    <name evidence="7" type="ORF">SAMN05216571_10544</name>
</gene>
<evidence type="ECO:0000256" key="4">
    <source>
        <dbReference type="ARBA" id="ARBA00023163"/>
    </source>
</evidence>
<dbReference type="InterPro" id="IPR036388">
    <property type="entry name" value="WH-like_DNA-bd_sf"/>
</dbReference>
<organism evidence="7 8">
    <name type="scientific">Onishia taeanensis</name>
    <dbReference type="NCBI Taxonomy" id="284577"/>
    <lineage>
        <taxon>Bacteria</taxon>
        <taxon>Pseudomonadati</taxon>
        <taxon>Pseudomonadota</taxon>
        <taxon>Gammaproteobacteria</taxon>
        <taxon>Oceanospirillales</taxon>
        <taxon>Halomonadaceae</taxon>
        <taxon>Onishia</taxon>
    </lineage>
</organism>
<dbReference type="EMBL" id="QLSX01000009">
    <property type="protein sequence ID" value="RAR59502.1"/>
    <property type="molecule type" value="Genomic_DNA"/>
</dbReference>
<dbReference type="Pfam" id="PF03466">
    <property type="entry name" value="LysR_substrate"/>
    <property type="match status" value="1"/>
</dbReference>
<dbReference type="Pfam" id="PF00126">
    <property type="entry name" value="HTH_1"/>
    <property type="match status" value="1"/>
</dbReference>
<dbReference type="Gene3D" id="3.40.190.10">
    <property type="entry name" value="Periplasmic binding protein-like II"/>
    <property type="match status" value="2"/>
</dbReference>
<protein>
    <submittedName>
        <fullName evidence="7">DNA-binding transcriptional regulator, LysR family</fullName>
    </submittedName>
    <submittedName>
        <fullName evidence="6">LysR family transcriptional regulator</fullName>
    </submittedName>
</protein>
<evidence type="ECO:0000313" key="6">
    <source>
        <dbReference type="EMBL" id="RAR59502.1"/>
    </source>
</evidence>
<dbReference type="GO" id="GO:0043565">
    <property type="term" value="F:sequence-specific DNA binding"/>
    <property type="evidence" value="ECO:0007669"/>
    <property type="project" value="TreeGrafter"/>
</dbReference>
<dbReference type="FunFam" id="1.10.10.10:FF:000038">
    <property type="entry name" value="Glycine cleavage system transcriptional activator"/>
    <property type="match status" value="1"/>
</dbReference>
<dbReference type="OrthoDB" id="6787458at2"/>
<keyword evidence="4" id="KW-0804">Transcription</keyword>
<accession>A0A1G7RV14</accession>
<dbReference type="STRING" id="284577.SAMN05216571_10544"/>
<evidence type="ECO:0000313" key="8">
    <source>
        <dbReference type="Proteomes" id="UP000198641"/>
    </source>
</evidence>
<keyword evidence="8" id="KW-1185">Reference proteome</keyword>
<dbReference type="InterPro" id="IPR058163">
    <property type="entry name" value="LysR-type_TF_proteobact-type"/>
</dbReference>
<dbReference type="AlphaFoldDB" id="A0A1G7RV14"/>
<dbReference type="Gene3D" id="1.10.10.10">
    <property type="entry name" value="Winged helix-like DNA-binding domain superfamily/Winged helix DNA-binding domain"/>
    <property type="match status" value="1"/>
</dbReference>
<reference evidence="7 8" key="1">
    <citation type="submission" date="2016-10" db="EMBL/GenBank/DDBJ databases">
        <authorList>
            <person name="de Groot N.N."/>
        </authorList>
    </citation>
    <scope>NUCLEOTIDE SEQUENCE [LARGE SCALE GENOMIC DNA]</scope>
    <source>
        <strain evidence="7 8">BH539</strain>
    </source>
</reference>
<evidence type="ECO:0000259" key="5">
    <source>
        <dbReference type="PROSITE" id="PS50931"/>
    </source>
</evidence>
<evidence type="ECO:0000256" key="2">
    <source>
        <dbReference type="ARBA" id="ARBA00023015"/>
    </source>
</evidence>
<reference evidence="6 9" key="2">
    <citation type="submission" date="2018-06" db="EMBL/GenBank/DDBJ databases">
        <title>Comparative analysis of microorganisms from saline springs in Andes Mountain Range, Colombia.</title>
        <authorList>
            <person name="Rubin E."/>
        </authorList>
    </citation>
    <scope>NUCLEOTIDE SEQUENCE [LARGE SCALE GENOMIC DNA]</scope>
    <source>
        <strain evidence="6 9">USBA-857</strain>
    </source>
</reference>
<dbReference type="EMBL" id="FNCI01000005">
    <property type="protein sequence ID" value="SDG14524.1"/>
    <property type="molecule type" value="Genomic_DNA"/>
</dbReference>
<sequence length="301" mass="33785">MTARHLPSTTTMQCFETAARHMSFTRAAEELSLTQSAVSKQVAQLEDYLQHKLFRRVRRTLVLTPEGSLYLTEVRKILAQIEMSANAIMTYSGHGEMLKVATLPTFGSHWLSAHLPAFFGAHPHIRLNITDRVQAFDLEEQDIDVAFFHGHGRWPNLECHKLFDEDVVAVGAPAYLARTRLGAASDLAGCHLLHLSTRPDAWHRWFADQGVATARSYHGSRFETFQMLIRTVMAEGGLALVPRFLVEEELAAGRLRLAWPHTLHSHDAYYLVYPEPLGELAKVRHFVAHVLACAEASPKAS</sequence>
<evidence type="ECO:0000313" key="9">
    <source>
        <dbReference type="Proteomes" id="UP000249700"/>
    </source>
</evidence>
<dbReference type="Proteomes" id="UP000198641">
    <property type="component" value="Unassembled WGS sequence"/>
</dbReference>
<dbReference type="PANTHER" id="PTHR30537:SF26">
    <property type="entry name" value="GLYCINE CLEAVAGE SYSTEM TRANSCRIPTIONAL ACTIVATOR"/>
    <property type="match status" value="1"/>
</dbReference>
<dbReference type="RefSeq" id="WP_092525198.1">
    <property type="nucleotide sequence ID" value="NZ_FNCI01000005.1"/>
</dbReference>
<dbReference type="PANTHER" id="PTHR30537">
    <property type="entry name" value="HTH-TYPE TRANSCRIPTIONAL REGULATOR"/>
    <property type="match status" value="1"/>
</dbReference>
<dbReference type="InterPro" id="IPR036390">
    <property type="entry name" value="WH_DNA-bd_sf"/>
</dbReference>
<evidence type="ECO:0000256" key="1">
    <source>
        <dbReference type="ARBA" id="ARBA00009437"/>
    </source>
</evidence>
<comment type="similarity">
    <text evidence="1">Belongs to the LysR transcriptional regulatory family.</text>
</comment>
<dbReference type="PROSITE" id="PS50931">
    <property type="entry name" value="HTH_LYSR"/>
    <property type="match status" value="1"/>
</dbReference>
<dbReference type="PRINTS" id="PR00039">
    <property type="entry name" value="HTHLYSR"/>
</dbReference>
<dbReference type="Proteomes" id="UP000249700">
    <property type="component" value="Unassembled WGS sequence"/>
</dbReference>
<evidence type="ECO:0000313" key="7">
    <source>
        <dbReference type="EMBL" id="SDG14524.1"/>
    </source>
</evidence>
<dbReference type="SUPFAM" id="SSF46785">
    <property type="entry name" value="Winged helix' DNA-binding domain"/>
    <property type="match status" value="1"/>
</dbReference>
<dbReference type="GO" id="GO:0006351">
    <property type="term" value="P:DNA-templated transcription"/>
    <property type="evidence" value="ECO:0007669"/>
    <property type="project" value="TreeGrafter"/>
</dbReference>
<keyword evidence="2" id="KW-0805">Transcription regulation</keyword>
<dbReference type="InterPro" id="IPR000847">
    <property type="entry name" value="LysR_HTH_N"/>
</dbReference>
<name>A0A1G7RV14_9GAMM</name>